<comment type="caution">
    <text evidence="1">The sequence shown here is derived from an EMBL/GenBank/DDBJ whole genome shotgun (WGS) entry which is preliminary data.</text>
</comment>
<name>J9G919_9ZZZZ</name>
<dbReference type="EMBL" id="AMCI01002200">
    <property type="protein sequence ID" value="EJX03354.1"/>
    <property type="molecule type" value="Genomic_DNA"/>
</dbReference>
<organism evidence="1">
    <name type="scientific">gut metagenome</name>
    <dbReference type="NCBI Taxonomy" id="749906"/>
    <lineage>
        <taxon>unclassified sequences</taxon>
        <taxon>metagenomes</taxon>
        <taxon>organismal metagenomes</taxon>
    </lineage>
</organism>
<proteinExistence type="predicted"/>
<evidence type="ECO:0000313" key="1">
    <source>
        <dbReference type="EMBL" id="EJX03354.1"/>
    </source>
</evidence>
<dbReference type="AlphaFoldDB" id="J9G919"/>
<protein>
    <submittedName>
        <fullName evidence="1">Uncharacterized protein</fullName>
    </submittedName>
</protein>
<gene>
    <name evidence="1" type="ORF">EVA_08534</name>
</gene>
<reference evidence="1" key="1">
    <citation type="journal article" date="2012" name="PLoS ONE">
        <title>Gene sets for utilization of primary and secondary nutrition supplies in the distal gut of endangered iberian lynx.</title>
        <authorList>
            <person name="Alcaide M."/>
            <person name="Messina E."/>
            <person name="Richter M."/>
            <person name="Bargiela R."/>
            <person name="Peplies J."/>
            <person name="Huws S.A."/>
            <person name="Newbold C.J."/>
            <person name="Golyshin P.N."/>
            <person name="Simon M.A."/>
            <person name="Lopez G."/>
            <person name="Yakimov M.M."/>
            <person name="Ferrer M."/>
        </authorList>
    </citation>
    <scope>NUCLEOTIDE SEQUENCE</scope>
</reference>
<accession>J9G919</accession>
<sequence length="715" mass="84328">MERIRTNHFSVEIRWDQFLEDYDLFKLVYEAVDYERLTSIYRKLEGVCPNSAVYAFDCKERTTAKGEIGKHRIFLFASDKAAQFSKAVLQELLKSMDIIIREICTPSAAEQEIYPRHFLNLLLSLLPNRNRTLSYAHGKLICGTCSSVFNKGRKAGEELGLQLVFEHDHFFTAHTLTFAETDKVETHQRAHSLAYHLEFDEQRIYFSTKSRKGSKEYYHHPSVFRKDKKNRIPFLDFSCLHHFEESQGFILDTVFQEFWSAYARYLSYKSVVYDKPLLLESKNTELKQENLLLQALMADSWLDVRCHTTQEGGAQQCEQVVRCAKEVLRKLFGKESDDFFCAAPSKQRLCIRLVGDKKQEEKLSLEVRKPLDKRRLTEKWELIEKGVPTQDIMLGSTVDEPTLKNLFRQLLIKECCLKETLPRYMIERFKGCLFTYAEKKVQTEMYYLVQLSVQEDGEVSYQVYEPQVPYHGALVLWNGQQEMKEYCLPSFRDGYKNDSFYCVEKGGTSYMIYDTCEFVFPEMEEMHRSLKALQDEMIPVEAYRDVWAWVQSEESKTLCRDRLRDYPVEVPHRLFYSDFSKLDRSIPREERNLRNLMRLLTNKWGIKKGQDFRTKSRREETLAACVNVHYWKQHDHLWKYCAGPNTDGNFQVIHHKVYIRDLVCDGTADEAFIHELISSLGDGWNRIHEFSVHPSVFKFMKERLEMYKVKEQLGL</sequence>